<proteinExistence type="predicted"/>
<dbReference type="Proteomes" id="UP000887566">
    <property type="component" value="Unplaced"/>
</dbReference>
<dbReference type="AlphaFoldDB" id="A0A914UML4"/>
<protein>
    <submittedName>
        <fullName evidence="3">Uncharacterized protein</fullName>
    </submittedName>
</protein>
<name>A0A914UML4_9BILA</name>
<evidence type="ECO:0000313" key="3">
    <source>
        <dbReference type="WBParaSite" id="PSAMB.scaffold1118size35730.g11139.t1"/>
    </source>
</evidence>
<feature type="coiled-coil region" evidence="1">
    <location>
        <begin position="51"/>
        <end position="123"/>
    </location>
</feature>
<sequence length="129" mass="14712">MKSADEAPLTAVVSREQVEALTVDAVRDKCVLQSAHMVWSSKKIEDGCRALFEANEQLAAKERENQRLRDKMAQLSVELEARNSDYDRTVLQGEAHGSHDAILRELRNELNRAQRARKQLVRQAQIDKE</sequence>
<dbReference type="WBParaSite" id="PSAMB.scaffold1118size35730.g11139.t1">
    <property type="protein sequence ID" value="PSAMB.scaffold1118size35730.g11139.t1"/>
    <property type="gene ID" value="PSAMB.scaffold1118size35730.g11139"/>
</dbReference>
<organism evidence="2 3">
    <name type="scientific">Plectus sambesii</name>
    <dbReference type="NCBI Taxonomy" id="2011161"/>
    <lineage>
        <taxon>Eukaryota</taxon>
        <taxon>Metazoa</taxon>
        <taxon>Ecdysozoa</taxon>
        <taxon>Nematoda</taxon>
        <taxon>Chromadorea</taxon>
        <taxon>Plectida</taxon>
        <taxon>Plectina</taxon>
        <taxon>Plectoidea</taxon>
        <taxon>Plectidae</taxon>
        <taxon>Plectus</taxon>
    </lineage>
</organism>
<keyword evidence="1" id="KW-0175">Coiled coil</keyword>
<keyword evidence="2" id="KW-1185">Reference proteome</keyword>
<evidence type="ECO:0000313" key="2">
    <source>
        <dbReference type="Proteomes" id="UP000887566"/>
    </source>
</evidence>
<reference evidence="3" key="1">
    <citation type="submission" date="2022-11" db="UniProtKB">
        <authorList>
            <consortium name="WormBaseParasite"/>
        </authorList>
    </citation>
    <scope>IDENTIFICATION</scope>
</reference>
<accession>A0A914UML4</accession>
<evidence type="ECO:0000256" key="1">
    <source>
        <dbReference type="SAM" id="Coils"/>
    </source>
</evidence>